<dbReference type="Gene3D" id="3.40.250.10">
    <property type="entry name" value="Rhodanese-like domain"/>
    <property type="match status" value="1"/>
</dbReference>
<dbReference type="Proteomes" id="UP000176997">
    <property type="component" value="Unassembled WGS sequence"/>
</dbReference>
<name>A0A1G2S3U4_9BACT</name>
<dbReference type="InterPro" id="IPR036873">
    <property type="entry name" value="Rhodanese-like_dom_sf"/>
</dbReference>
<evidence type="ECO:0000259" key="1">
    <source>
        <dbReference type="PROSITE" id="PS50206"/>
    </source>
</evidence>
<proteinExistence type="predicted"/>
<sequence>MKEINAQEAEKIIATGVATPVDVRTDDEYNEGHIKGCLHIDIASPDFSSRIAALAKDQAYLIYCAAGGRSSRATQMMTQAGFTNATNLVGGFTGWRKAGLPVEK</sequence>
<reference evidence="2 3" key="1">
    <citation type="journal article" date="2016" name="Nat. Commun.">
        <title>Thousands of microbial genomes shed light on interconnected biogeochemical processes in an aquifer system.</title>
        <authorList>
            <person name="Anantharaman K."/>
            <person name="Brown C.T."/>
            <person name="Hug L.A."/>
            <person name="Sharon I."/>
            <person name="Castelle C.J."/>
            <person name="Probst A.J."/>
            <person name="Thomas B.C."/>
            <person name="Singh A."/>
            <person name="Wilkins M.J."/>
            <person name="Karaoz U."/>
            <person name="Brodie E.L."/>
            <person name="Williams K.H."/>
            <person name="Hubbard S.S."/>
            <person name="Banfield J.F."/>
        </authorList>
    </citation>
    <scope>NUCLEOTIDE SEQUENCE [LARGE SCALE GENOMIC DNA]</scope>
</reference>
<dbReference type="SUPFAM" id="SSF52821">
    <property type="entry name" value="Rhodanese/Cell cycle control phosphatase"/>
    <property type="match status" value="1"/>
</dbReference>
<dbReference type="SMART" id="SM00450">
    <property type="entry name" value="RHOD"/>
    <property type="match status" value="1"/>
</dbReference>
<protein>
    <recommendedName>
        <fullName evidence="1">Rhodanese domain-containing protein</fullName>
    </recommendedName>
</protein>
<dbReference type="Pfam" id="PF00581">
    <property type="entry name" value="Rhodanese"/>
    <property type="match status" value="1"/>
</dbReference>
<evidence type="ECO:0000313" key="3">
    <source>
        <dbReference type="Proteomes" id="UP000176997"/>
    </source>
</evidence>
<dbReference type="PROSITE" id="PS50206">
    <property type="entry name" value="RHODANESE_3"/>
    <property type="match status" value="1"/>
</dbReference>
<gene>
    <name evidence="2" type="ORF">A2675_04145</name>
</gene>
<organism evidence="2 3">
    <name type="scientific">Candidatus Yonathbacteria bacterium RIFCSPHIGHO2_01_FULL_51_10</name>
    <dbReference type="NCBI Taxonomy" id="1802723"/>
    <lineage>
        <taxon>Bacteria</taxon>
        <taxon>Candidatus Yonathiibacteriota</taxon>
    </lineage>
</organism>
<accession>A0A1G2S3U4</accession>
<dbReference type="EMBL" id="MHUS01000043">
    <property type="protein sequence ID" value="OHA79770.1"/>
    <property type="molecule type" value="Genomic_DNA"/>
</dbReference>
<dbReference type="InterPro" id="IPR001763">
    <property type="entry name" value="Rhodanese-like_dom"/>
</dbReference>
<dbReference type="PANTHER" id="PTHR43031:SF1">
    <property type="entry name" value="PYRIDINE NUCLEOTIDE-DISULPHIDE OXIDOREDUCTASE"/>
    <property type="match status" value="1"/>
</dbReference>
<dbReference type="AlphaFoldDB" id="A0A1G2S3U4"/>
<evidence type="ECO:0000313" key="2">
    <source>
        <dbReference type="EMBL" id="OHA79770.1"/>
    </source>
</evidence>
<feature type="domain" description="Rhodanese" evidence="1">
    <location>
        <begin position="14"/>
        <end position="104"/>
    </location>
</feature>
<comment type="caution">
    <text evidence="2">The sequence shown here is derived from an EMBL/GenBank/DDBJ whole genome shotgun (WGS) entry which is preliminary data.</text>
</comment>
<dbReference type="InterPro" id="IPR050229">
    <property type="entry name" value="GlpE_sulfurtransferase"/>
</dbReference>
<dbReference type="STRING" id="1802723.A2675_04145"/>
<dbReference type="PANTHER" id="PTHR43031">
    <property type="entry name" value="FAD-DEPENDENT OXIDOREDUCTASE"/>
    <property type="match status" value="1"/>
</dbReference>
<dbReference type="CDD" id="cd00158">
    <property type="entry name" value="RHOD"/>
    <property type="match status" value="1"/>
</dbReference>